<dbReference type="KEGG" id="hdt:HYPDE_36163"/>
<proteinExistence type="predicted"/>
<accession>N0B5S0</accession>
<keyword evidence="1" id="KW-0812">Transmembrane</keyword>
<dbReference type="AlphaFoldDB" id="N0B5S0"/>
<keyword evidence="1" id="KW-0472">Membrane</keyword>
<sequence length="246" mass="27151">MPMTDYQAEARPGWLASLFGGSFNVVVGALAMLFTLGVFGTAAWDAYLSNSKDKSGVKRIIAKRWNERTLVFPIEGADKAGRRALFDVVVLTKDYGWVRGSTTELEKYDRRLSPADIQAEVLAPQLRQGLGSARGLISVGLASQEGAIEREEQRGGLRAVRIAQWVQEALGDDIPMWTLNLGRYVEPCIECEDADTSWQRPFIVIAVRKADDGTHISEALADAMSDTINLPSPDRYSTFAFSKFTK</sequence>
<evidence type="ECO:0000313" key="2">
    <source>
        <dbReference type="EMBL" id="AGK58904.1"/>
    </source>
</evidence>
<dbReference type="HOGENOM" id="CLU_1127872_0_0_5"/>
<evidence type="ECO:0000313" key="3">
    <source>
        <dbReference type="Proteomes" id="UP000005952"/>
    </source>
</evidence>
<organism evidence="2 3">
    <name type="scientific">Hyphomicrobium denitrificans 1NES1</name>
    <dbReference type="NCBI Taxonomy" id="670307"/>
    <lineage>
        <taxon>Bacteria</taxon>
        <taxon>Pseudomonadati</taxon>
        <taxon>Pseudomonadota</taxon>
        <taxon>Alphaproteobacteria</taxon>
        <taxon>Hyphomicrobiales</taxon>
        <taxon>Hyphomicrobiaceae</taxon>
        <taxon>Hyphomicrobium</taxon>
    </lineage>
</organism>
<dbReference type="EMBL" id="CP005587">
    <property type="protein sequence ID" value="AGK58904.1"/>
    <property type="molecule type" value="Genomic_DNA"/>
</dbReference>
<keyword evidence="1" id="KW-1133">Transmembrane helix</keyword>
<reference evidence="2 3" key="1">
    <citation type="journal article" date="2013" name="Genome Announc.">
        <title>Genome sequences for three denitrifying bacterial strains isolated from a uranium- and nitrate-contaminated subsurface environment.</title>
        <authorList>
            <person name="Venkatramanan R."/>
            <person name="Prakash O."/>
            <person name="Woyke T."/>
            <person name="Chain P."/>
            <person name="Goodwin L.A."/>
            <person name="Watson D."/>
            <person name="Brooks S."/>
            <person name="Kostka J.E."/>
            <person name="Green S.J."/>
        </authorList>
    </citation>
    <scope>NUCLEOTIDE SEQUENCE [LARGE SCALE GENOMIC DNA]</scope>
    <source>
        <strain evidence="2 3">1NES1</strain>
    </source>
</reference>
<gene>
    <name evidence="2" type="ORF">HYPDE_36163</name>
</gene>
<dbReference type="eggNOG" id="COG0515">
    <property type="taxonomic scope" value="Bacteria"/>
</dbReference>
<name>N0B5S0_9HYPH</name>
<protein>
    <submittedName>
        <fullName evidence="2">Uncharacterized protein</fullName>
    </submittedName>
</protein>
<dbReference type="Proteomes" id="UP000005952">
    <property type="component" value="Chromosome"/>
</dbReference>
<keyword evidence="3" id="KW-1185">Reference proteome</keyword>
<dbReference type="STRING" id="670307.HYPDE_36163"/>
<feature type="transmembrane region" description="Helical" evidence="1">
    <location>
        <begin position="20"/>
        <end position="44"/>
    </location>
</feature>
<evidence type="ECO:0000256" key="1">
    <source>
        <dbReference type="SAM" id="Phobius"/>
    </source>
</evidence>